<protein>
    <submittedName>
        <fullName evidence="1">13855_t:CDS:1</fullName>
    </submittedName>
</protein>
<dbReference type="EMBL" id="CAJVPW010008470">
    <property type="protein sequence ID" value="CAG8594070.1"/>
    <property type="molecule type" value="Genomic_DNA"/>
</dbReference>
<name>A0ACA9MLN4_9GLOM</name>
<evidence type="ECO:0000313" key="2">
    <source>
        <dbReference type="Proteomes" id="UP000789366"/>
    </source>
</evidence>
<proteinExistence type="predicted"/>
<keyword evidence="2" id="KW-1185">Reference proteome</keyword>
<feature type="non-terminal residue" evidence="1">
    <location>
        <position position="1"/>
    </location>
</feature>
<gene>
    <name evidence="1" type="ORF">SPELUC_LOCUS6864</name>
</gene>
<reference evidence="1" key="1">
    <citation type="submission" date="2021-06" db="EMBL/GenBank/DDBJ databases">
        <authorList>
            <person name="Kallberg Y."/>
            <person name="Tangrot J."/>
            <person name="Rosling A."/>
        </authorList>
    </citation>
    <scope>NUCLEOTIDE SEQUENCE</scope>
    <source>
        <strain evidence="1">28 12/20/2015</strain>
    </source>
</reference>
<sequence>ALFMQKYNNRMASRVFQRHPNDKLFITNETTKKVTGDIHLDDFKYIQCQGQTVTRDADKKNN</sequence>
<accession>A0ACA9MLN4</accession>
<organism evidence="1 2">
    <name type="scientific">Cetraspora pellucida</name>
    <dbReference type="NCBI Taxonomy" id="1433469"/>
    <lineage>
        <taxon>Eukaryota</taxon>
        <taxon>Fungi</taxon>
        <taxon>Fungi incertae sedis</taxon>
        <taxon>Mucoromycota</taxon>
        <taxon>Glomeromycotina</taxon>
        <taxon>Glomeromycetes</taxon>
        <taxon>Diversisporales</taxon>
        <taxon>Gigasporaceae</taxon>
        <taxon>Cetraspora</taxon>
    </lineage>
</organism>
<comment type="caution">
    <text evidence="1">The sequence shown here is derived from an EMBL/GenBank/DDBJ whole genome shotgun (WGS) entry which is preliminary data.</text>
</comment>
<evidence type="ECO:0000313" key="1">
    <source>
        <dbReference type="EMBL" id="CAG8594070.1"/>
    </source>
</evidence>
<dbReference type="Proteomes" id="UP000789366">
    <property type="component" value="Unassembled WGS sequence"/>
</dbReference>